<dbReference type="InterPro" id="IPR004365">
    <property type="entry name" value="NA-bd_OB_tRNA"/>
</dbReference>
<feature type="transmembrane region" description="Helical" evidence="20">
    <location>
        <begin position="77"/>
        <end position="96"/>
    </location>
</feature>
<keyword evidence="13 19" id="KW-0030">Aminoacyl-tRNA synthetase</keyword>
<evidence type="ECO:0000256" key="11">
    <source>
        <dbReference type="ARBA" id="ARBA00022989"/>
    </source>
</evidence>
<feature type="domain" description="Aminoacyl-transfer RNA synthetases class-II family profile" evidence="21">
    <location>
        <begin position="827"/>
        <end position="1139"/>
    </location>
</feature>
<evidence type="ECO:0000256" key="12">
    <source>
        <dbReference type="ARBA" id="ARBA00023098"/>
    </source>
</evidence>
<dbReference type="AlphaFoldDB" id="A0A223S2P6"/>
<evidence type="ECO:0000256" key="2">
    <source>
        <dbReference type="ARBA" id="ARBA00005270"/>
    </source>
</evidence>
<keyword evidence="6" id="KW-0808">Transferase</keyword>
<dbReference type="GO" id="GO:0004824">
    <property type="term" value="F:lysine-tRNA ligase activity"/>
    <property type="evidence" value="ECO:0007669"/>
    <property type="project" value="UniProtKB-UniRule"/>
</dbReference>
<evidence type="ECO:0000256" key="14">
    <source>
        <dbReference type="ARBA" id="ARBA00023251"/>
    </source>
</evidence>
<evidence type="ECO:0000256" key="4">
    <source>
        <dbReference type="ARBA" id="ARBA00022475"/>
    </source>
</evidence>
<evidence type="ECO:0000256" key="3">
    <source>
        <dbReference type="ARBA" id="ARBA00009968"/>
    </source>
</evidence>
<keyword evidence="10 19" id="KW-0067">ATP-binding</keyword>
<dbReference type="GO" id="GO:0005524">
    <property type="term" value="F:ATP binding"/>
    <property type="evidence" value="ECO:0007669"/>
    <property type="project" value="UniProtKB-UniRule"/>
</dbReference>
<keyword evidence="19" id="KW-0460">Magnesium</keyword>
<dbReference type="GO" id="GO:0050071">
    <property type="term" value="F:phosphatidylglycerol lysyltransferase activity"/>
    <property type="evidence" value="ECO:0007669"/>
    <property type="project" value="UniProtKB-EC"/>
</dbReference>
<dbReference type="SUPFAM" id="SSF55681">
    <property type="entry name" value="Class II aaRS and biotin synthetases"/>
    <property type="match status" value="1"/>
</dbReference>
<dbReference type="SUPFAM" id="SSF50249">
    <property type="entry name" value="Nucleic acid-binding proteins"/>
    <property type="match status" value="1"/>
</dbReference>
<keyword evidence="15" id="KW-0511">Multifunctional enzyme</keyword>
<protein>
    <recommendedName>
        <fullName evidence="19">Lysine--tRNA ligase</fullName>
        <ecNumber evidence="19">6.1.1.6</ecNumber>
    </recommendedName>
    <alternativeName>
        <fullName evidence="19">Lysyl-tRNA synthetase</fullName>
        <shortName evidence="19">LysRS</shortName>
    </alternativeName>
</protein>
<name>A0A223S2P6_9ACTN</name>
<dbReference type="PRINTS" id="PR00982">
    <property type="entry name" value="TRNASYNTHLYS"/>
</dbReference>
<keyword evidence="4" id="KW-1003">Cell membrane</keyword>
<dbReference type="PANTHER" id="PTHR42918">
    <property type="entry name" value="LYSYL-TRNA SYNTHETASE"/>
    <property type="match status" value="1"/>
</dbReference>
<dbReference type="GO" id="GO:0046677">
    <property type="term" value="P:response to antibiotic"/>
    <property type="evidence" value="ECO:0007669"/>
    <property type="project" value="UniProtKB-KW"/>
</dbReference>
<feature type="transmembrane region" description="Helical" evidence="20">
    <location>
        <begin position="171"/>
        <end position="194"/>
    </location>
</feature>
<dbReference type="NCBIfam" id="NF002821">
    <property type="entry name" value="PRK02983.1"/>
    <property type="match status" value="1"/>
</dbReference>
<evidence type="ECO:0000256" key="13">
    <source>
        <dbReference type="ARBA" id="ARBA00023146"/>
    </source>
</evidence>
<feature type="transmembrane region" description="Helical" evidence="20">
    <location>
        <begin position="108"/>
        <end position="131"/>
    </location>
</feature>
<organism evidence="22 23">
    <name type="scientific">Nocardiopsis gilva YIM 90087</name>
    <dbReference type="NCBI Taxonomy" id="1235441"/>
    <lineage>
        <taxon>Bacteria</taxon>
        <taxon>Bacillati</taxon>
        <taxon>Actinomycetota</taxon>
        <taxon>Actinomycetes</taxon>
        <taxon>Streptosporangiales</taxon>
        <taxon>Nocardiopsidaceae</taxon>
        <taxon>Nocardiopsis</taxon>
    </lineage>
</organism>
<comment type="similarity">
    <text evidence="19">Belongs to the class-II aminoacyl-tRNA synthetase family.</text>
</comment>
<dbReference type="Pfam" id="PF16995">
    <property type="entry name" value="tRNA-synt_2_TM"/>
    <property type="match status" value="1"/>
</dbReference>
<dbReference type="NCBIfam" id="TIGR00499">
    <property type="entry name" value="lysS_bact"/>
    <property type="match status" value="1"/>
</dbReference>
<feature type="transmembrane region" description="Helical" evidence="20">
    <location>
        <begin position="35"/>
        <end position="57"/>
    </location>
</feature>
<dbReference type="PANTHER" id="PTHR42918:SF15">
    <property type="entry name" value="LYSINE--TRNA LIGASE, CHLOROPLASTIC_MITOCHONDRIAL"/>
    <property type="match status" value="1"/>
</dbReference>
<comment type="subcellular location">
    <subcellularLocation>
        <location evidence="1">Cell membrane</location>
        <topology evidence="1">Multi-pass membrane protein</topology>
    </subcellularLocation>
    <subcellularLocation>
        <location evidence="19">Cytoplasm</location>
    </subcellularLocation>
</comment>
<gene>
    <name evidence="19" type="primary">lysS</name>
    <name evidence="22" type="ORF">CDO52_06010</name>
</gene>
<dbReference type="InterPro" id="IPR006195">
    <property type="entry name" value="aa-tRNA-synth_II"/>
</dbReference>
<dbReference type="Pfam" id="PF09924">
    <property type="entry name" value="LPG_synthase_C"/>
    <property type="match status" value="1"/>
</dbReference>
<dbReference type="GO" id="GO:0000049">
    <property type="term" value="F:tRNA binding"/>
    <property type="evidence" value="ECO:0007669"/>
    <property type="project" value="TreeGrafter"/>
</dbReference>
<dbReference type="InterPro" id="IPR031553">
    <property type="entry name" value="tRNA-synt_2_TM"/>
</dbReference>
<keyword evidence="14" id="KW-0046">Antibiotic resistance</keyword>
<dbReference type="Pfam" id="PF00152">
    <property type="entry name" value="tRNA-synt_2"/>
    <property type="match status" value="1"/>
</dbReference>
<dbReference type="HAMAP" id="MF_00252">
    <property type="entry name" value="Lys_tRNA_synth_class2"/>
    <property type="match status" value="1"/>
</dbReference>
<evidence type="ECO:0000256" key="8">
    <source>
        <dbReference type="ARBA" id="ARBA00022723"/>
    </source>
</evidence>
<evidence type="ECO:0000256" key="20">
    <source>
        <dbReference type="SAM" id="Phobius"/>
    </source>
</evidence>
<dbReference type="InterPro" id="IPR012340">
    <property type="entry name" value="NA-bd_OB-fold"/>
</dbReference>
<evidence type="ECO:0000256" key="1">
    <source>
        <dbReference type="ARBA" id="ARBA00004651"/>
    </source>
</evidence>
<feature type="binding site" evidence="19">
    <location>
        <position position="1052"/>
    </location>
    <ligand>
        <name>Mg(2+)</name>
        <dbReference type="ChEBI" id="CHEBI:18420"/>
        <label>1</label>
    </ligand>
</feature>
<dbReference type="GO" id="GO:0006629">
    <property type="term" value="P:lipid metabolic process"/>
    <property type="evidence" value="ECO:0007669"/>
    <property type="project" value="UniProtKB-KW"/>
</dbReference>
<keyword evidence="23" id="KW-1185">Reference proteome</keyword>
<dbReference type="Gene3D" id="2.40.50.140">
    <property type="entry name" value="Nucleic acid-binding proteins"/>
    <property type="match status" value="1"/>
</dbReference>
<dbReference type="InterPro" id="IPR024320">
    <property type="entry name" value="LPG_synthase_C"/>
</dbReference>
<comment type="subunit">
    <text evidence="19">Homodimer.</text>
</comment>
<comment type="cofactor">
    <cofactor evidence="19">
        <name>Mg(2+)</name>
        <dbReference type="ChEBI" id="CHEBI:18420"/>
    </cofactor>
    <text evidence="19">Binds 3 Mg(2+) ions per subunit.</text>
</comment>
<evidence type="ECO:0000256" key="16">
    <source>
        <dbReference type="ARBA" id="ARBA00024681"/>
    </source>
</evidence>
<reference evidence="22 23" key="1">
    <citation type="submission" date="2017-08" db="EMBL/GenBank/DDBJ databases">
        <title>The complete genome sequence of Nocardiopsis gilva YIM 90087.</title>
        <authorList>
            <person name="Yin M."/>
            <person name="Tang S."/>
        </authorList>
    </citation>
    <scope>NUCLEOTIDE SEQUENCE [LARGE SCALE GENOMIC DNA]</scope>
    <source>
        <strain evidence="22 23">YIM 90087</strain>
    </source>
</reference>
<keyword evidence="5 19" id="KW-0436">Ligase</keyword>
<keyword evidence="7 20" id="KW-0812">Transmembrane</keyword>
<proteinExistence type="inferred from homology"/>
<evidence type="ECO:0000256" key="19">
    <source>
        <dbReference type="HAMAP-Rule" id="MF_00252"/>
    </source>
</evidence>
<evidence type="ECO:0000313" key="22">
    <source>
        <dbReference type="EMBL" id="ASU82406.1"/>
    </source>
</evidence>
<dbReference type="InterPro" id="IPR002313">
    <property type="entry name" value="Lys-tRNA-ligase_II"/>
</dbReference>
<dbReference type="EMBL" id="CP022753">
    <property type="protein sequence ID" value="ASU82406.1"/>
    <property type="molecule type" value="Genomic_DNA"/>
</dbReference>
<dbReference type="Proteomes" id="UP000215005">
    <property type="component" value="Chromosome"/>
</dbReference>
<dbReference type="Gene3D" id="3.30.930.10">
    <property type="entry name" value="Bira Bifunctional Protein, Domain 2"/>
    <property type="match status" value="1"/>
</dbReference>
<keyword evidence="19" id="KW-0963">Cytoplasm</keyword>
<keyword evidence="11 20" id="KW-1133">Transmembrane helix</keyword>
<accession>A0A223S2P6</accession>
<keyword evidence="19" id="KW-0648">Protein biosynthesis</keyword>
<feature type="transmembrane region" description="Helical" evidence="20">
    <location>
        <begin position="233"/>
        <end position="254"/>
    </location>
</feature>
<comment type="catalytic activity">
    <reaction evidence="18 19">
        <text>tRNA(Lys) + L-lysine + ATP = L-lysyl-tRNA(Lys) + AMP + diphosphate</text>
        <dbReference type="Rhea" id="RHEA:20792"/>
        <dbReference type="Rhea" id="RHEA-COMP:9696"/>
        <dbReference type="Rhea" id="RHEA-COMP:9697"/>
        <dbReference type="ChEBI" id="CHEBI:30616"/>
        <dbReference type="ChEBI" id="CHEBI:32551"/>
        <dbReference type="ChEBI" id="CHEBI:33019"/>
        <dbReference type="ChEBI" id="CHEBI:78442"/>
        <dbReference type="ChEBI" id="CHEBI:78529"/>
        <dbReference type="ChEBI" id="CHEBI:456215"/>
        <dbReference type="EC" id="6.1.1.6"/>
    </reaction>
</comment>
<comment type="similarity">
    <text evidence="2">In the N-terminal section; belongs to the LPG synthetase family.</text>
</comment>
<evidence type="ECO:0000256" key="17">
    <source>
        <dbReference type="ARBA" id="ARBA00047540"/>
    </source>
</evidence>
<dbReference type="RefSeq" id="WP_017621397.1">
    <property type="nucleotide sequence ID" value="NZ_ANBG01000419.1"/>
</dbReference>
<evidence type="ECO:0000256" key="7">
    <source>
        <dbReference type="ARBA" id="ARBA00022692"/>
    </source>
</evidence>
<keyword evidence="9 19" id="KW-0547">Nucleotide-binding</keyword>
<evidence type="ECO:0000256" key="6">
    <source>
        <dbReference type="ARBA" id="ARBA00022679"/>
    </source>
</evidence>
<comment type="similarity">
    <text evidence="3">In the C-terminal section; belongs to the class-II aminoacyl-tRNA synthetase family.</text>
</comment>
<evidence type="ECO:0000259" key="21">
    <source>
        <dbReference type="PROSITE" id="PS50862"/>
    </source>
</evidence>
<dbReference type="InterPro" id="IPR004364">
    <property type="entry name" value="Aa-tRNA-synt_II"/>
</dbReference>
<dbReference type="Pfam" id="PF01336">
    <property type="entry name" value="tRNA_anti-codon"/>
    <property type="match status" value="1"/>
</dbReference>
<evidence type="ECO:0000256" key="9">
    <source>
        <dbReference type="ARBA" id="ARBA00022741"/>
    </source>
</evidence>
<keyword evidence="8 19" id="KW-0479">Metal-binding</keyword>
<comment type="function">
    <text evidence="16">Catalyzes the production of L-lysyl-tRNA(Lys)transfer and the transfer of a lysyl group from L-lysyl-tRNA(Lys) to membrane-bound phosphatidylglycerol (PG), which produces lysylphosphatidylglycerol (LPG), one of the components of the bacterial membrane with a positive net charge. LPG synthesis contributes to the resistance to cationic antimicrobial peptides (CAMPs) and likely protects M.tuberculosis against the CAMPs produced by competiting microorganisms (bacteriocins). In fact, the modification of anionic phosphatidylglycerol with positively charged L-lysine results in repulsion of the peptides.</text>
</comment>
<keyword evidence="12" id="KW-0443">Lipid metabolism</keyword>
<keyword evidence="20" id="KW-0472">Membrane</keyword>
<dbReference type="InterPro" id="IPR018149">
    <property type="entry name" value="Lys-tRNA-synth_II_C"/>
</dbReference>
<sequence length="1142" mass="124693">MTVISRPAEPGRKQPDGGADAATAARATAWHRVKAAIPGILATVLTLIAVLCALRALSLPLRTRTEGIAEFIEVILVPAPPNLAYAVFLGLLAGALASRKKVAYRIALIYLALIVVLDYLVLASLLLIGMTDSEVDWIYWFIVPNTVIMTLLLALLVAARDAFRAKVQPGSLFKALGVLSAGLGVGVLLGWGLVEMFPGSIAPGTNRFLWTVEKVLGGALQFTVGREGNAPGWVNLTLGLFGAIALLLAVLVLFKSQRAKAELTLPDEARIRALLDAHGERDSLGYFATRHDKTVRFSPSGKAAVTYRVVAGVSLASGDPIGDPEAWGGAVRAWLDEAEEHAWTPAVMGAGEEGAKAYARAGLSVLQLGDEAILNVGDFTLEGRAMRVVRQAAHRVERAGYTLRVRRHSEIPADEMEKIIERVDAWRDTETERGFSMALGRLGDPDDGRCVLVETLAPDGRLAAVLSFVPWGCTGLSLDVMRRDREADNGLMEFMVSGLMKQAPRLGVQRVSLNFAVFRAAFEEGARIGAGPVLRAWRGLLLFFSRWWQLEALYRSNVKYRPVWNPRFLCFGEARDLAKVGLASAIAEGFVTAPRLPTLFRRSAQRPSIAAPRSVPAEQREGVAGLVAGDKTATEFDDRDPVAAERADLPEQMRVRLDKIDAIRRDGRDPYPVGFGRTHTCAAARSLAEGLAPDTDSGTEVSITGRVTLIRDHGGVCFATVSDWSGEVQLMLTATATGTDGMERWRHDTDLGDHVGVRGTVATSRRGEPSVAVTEWRLTAKCLRPLPDKRRGLADPEARVRQRYLDLTVNADARATLRARTAAIYSLRESLVGRGFMEVETPILQPVHGGANARPFTTHINAYDMDLYLRIAPELFLKRLCVGGVEKVFELGRTFRNEGVSFKHNPEFTMLEAYQAYADYNDMRLLTQDMIQKAAIAANGAPVLRRRNGDGSMSEVDISGEWPAIPINTAISEATGTEVTADTPVEELIALAGRHGVPLQEGWNRGEIVLEMYEHLVEEKTERPTFYMDFPTEVSPLTRQHRDDPRLAEKWDLVAFGTELGTAYSELIDPVEQRKRLTAQSLAAAAGDPEAMELDEDFLRALEYAMPPTGGLGIGVDRLIMMITGLTIRETLPFPLVRPGAR</sequence>
<dbReference type="GO" id="GO:0005829">
    <property type="term" value="C:cytosol"/>
    <property type="evidence" value="ECO:0007669"/>
    <property type="project" value="TreeGrafter"/>
</dbReference>
<dbReference type="GO" id="GO:0005886">
    <property type="term" value="C:plasma membrane"/>
    <property type="evidence" value="ECO:0007669"/>
    <property type="project" value="UniProtKB-SubCell"/>
</dbReference>
<dbReference type="InterPro" id="IPR045864">
    <property type="entry name" value="aa-tRNA-synth_II/BPL/LPL"/>
</dbReference>
<comment type="catalytic activity">
    <reaction evidence="17">
        <text>L-lysyl-tRNA(Lys) + a 1,2-diacyl-sn-glycero-3-phospho-(1'-sn-glycerol) = a 1,2-diacyl-sn-glycero-3-phospho-1'-(3'-O-L-lysyl)-sn-glycerol + tRNA(Lys)</text>
        <dbReference type="Rhea" id="RHEA:10668"/>
        <dbReference type="Rhea" id="RHEA-COMP:9696"/>
        <dbReference type="Rhea" id="RHEA-COMP:9697"/>
        <dbReference type="ChEBI" id="CHEBI:64716"/>
        <dbReference type="ChEBI" id="CHEBI:75792"/>
        <dbReference type="ChEBI" id="CHEBI:78442"/>
        <dbReference type="ChEBI" id="CHEBI:78529"/>
        <dbReference type="EC" id="2.3.2.3"/>
    </reaction>
</comment>
<dbReference type="GO" id="GO:0006430">
    <property type="term" value="P:lysyl-tRNA aminoacylation"/>
    <property type="evidence" value="ECO:0007669"/>
    <property type="project" value="UniProtKB-UniRule"/>
</dbReference>
<dbReference type="PROSITE" id="PS50862">
    <property type="entry name" value="AA_TRNA_LIGASE_II"/>
    <property type="match status" value="1"/>
</dbReference>
<dbReference type="CDD" id="cd04322">
    <property type="entry name" value="LysRS_N"/>
    <property type="match status" value="1"/>
</dbReference>
<dbReference type="InterPro" id="IPR044136">
    <property type="entry name" value="Lys-tRNA-ligase_II_N"/>
</dbReference>
<dbReference type="NCBIfam" id="NF001756">
    <property type="entry name" value="PRK00484.1"/>
    <property type="match status" value="1"/>
</dbReference>
<evidence type="ECO:0000256" key="10">
    <source>
        <dbReference type="ARBA" id="ARBA00022840"/>
    </source>
</evidence>
<evidence type="ECO:0000256" key="5">
    <source>
        <dbReference type="ARBA" id="ARBA00022598"/>
    </source>
</evidence>
<evidence type="ECO:0000256" key="18">
    <source>
        <dbReference type="ARBA" id="ARBA00048573"/>
    </source>
</evidence>
<evidence type="ECO:0000256" key="15">
    <source>
        <dbReference type="ARBA" id="ARBA00023268"/>
    </source>
</evidence>
<feature type="transmembrane region" description="Helical" evidence="20">
    <location>
        <begin position="137"/>
        <end position="159"/>
    </location>
</feature>
<evidence type="ECO:0000313" key="23">
    <source>
        <dbReference type="Proteomes" id="UP000215005"/>
    </source>
</evidence>
<dbReference type="KEGG" id="ngv:CDO52_06010"/>
<feature type="binding site" evidence="19">
    <location>
        <position position="1059"/>
    </location>
    <ligand>
        <name>Mg(2+)</name>
        <dbReference type="ChEBI" id="CHEBI:18420"/>
        <label>1</label>
    </ligand>
</feature>
<feature type="binding site" evidence="19">
    <location>
        <position position="1059"/>
    </location>
    <ligand>
        <name>Mg(2+)</name>
        <dbReference type="ChEBI" id="CHEBI:18420"/>
        <label>2</label>
    </ligand>
</feature>
<dbReference type="EC" id="6.1.1.6" evidence="19"/>
<dbReference type="GO" id="GO:0000287">
    <property type="term" value="F:magnesium ion binding"/>
    <property type="evidence" value="ECO:0007669"/>
    <property type="project" value="UniProtKB-UniRule"/>
</dbReference>